<dbReference type="AlphaFoldDB" id="V2TRW4"/>
<comment type="cofactor">
    <cofactor evidence="1 6">
        <name>Mg(2+)</name>
        <dbReference type="ChEBI" id="CHEBI:18420"/>
    </cofactor>
</comment>
<proteinExistence type="inferred from homology"/>
<sequence>MANDWTAHVTVATVIQESNQYLFVEEHSEGFVHTVFNQPAGHVECGETLIDAAIRETLEETGHLVEIDHLIGIYTYRPPMAPNKTFFRFCFAAHIVQEAVSDTLDPDIIQTIWLSSEALDHSARARSPLVNQAIKDFEAGKNYPLSMIHEHPFTPLLTPNLDA</sequence>
<dbReference type="InterPro" id="IPR000086">
    <property type="entry name" value="NUDIX_hydrolase_dom"/>
</dbReference>
<dbReference type="PATRIC" id="fig|1392540.3.peg.752"/>
<evidence type="ECO:0000256" key="2">
    <source>
        <dbReference type="ARBA" id="ARBA00007608"/>
    </source>
</evidence>
<keyword evidence="6" id="KW-0460">Magnesium</keyword>
<dbReference type="Proteomes" id="UP000023785">
    <property type="component" value="Unassembled WGS sequence"/>
</dbReference>
<keyword evidence="9" id="KW-1185">Reference proteome</keyword>
<evidence type="ECO:0000256" key="4">
    <source>
        <dbReference type="ARBA" id="ARBA00015552"/>
    </source>
</evidence>
<organism evidence="8 9">
    <name type="scientific">Acinetobacter nectaris CIP 110549</name>
    <dbReference type="NCBI Taxonomy" id="1392540"/>
    <lineage>
        <taxon>Bacteria</taxon>
        <taxon>Pseudomonadati</taxon>
        <taxon>Pseudomonadota</taxon>
        <taxon>Gammaproteobacteria</taxon>
        <taxon>Moraxellales</taxon>
        <taxon>Moraxellaceae</taxon>
        <taxon>Acinetobacter</taxon>
    </lineage>
</organism>
<dbReference type="InterPro" id="IPR020084">
    <property type="entry name" value="NUDIX_hydrolase_CS"/>
</dbReference>
<dbReference type="CDD" id="cd03675">
    <property type="entry name" value="NUDIX_Hydrolase"/>
    <property type="match status" value="1"/>
</dbReference>
<evidence type="ECO:0000256" key="3">
    <source>
        <dbReference type="ARBA" id="ARBA00011245"/>
    </source>
</evidence>
<dbReference type="HOGENOM" id="CLU_037162_6_1_6"/>
<accession>V2TRW4</accession>
<evidence type="ECO:0000259" key="7">
    <source>
        <dbReference type="PROSITE" id="PS51462"/>
    </source>
</evidence>
<reference evidence="8 9" key="1">
    <citation type="submission" date="2013-10" db="EMBL/GenBank/DDBJ databases">
        <title>The Genome Sequence of Acinetobacter nectaris CIP 110549.</title>
        <authorList>
            <consortium name="The Broad Institute Genomics Platform"/>
            <consortium name="The Broad Institute Genome Sequencing Center for Infectious Disease"/>
            <person name="Cerqueira G."/>
            <person name="Feldgarden M."/>
            <person name="Courvalin P."/>
            <person name="Grillot-Courvalin C."/>
            <person name="Clermont D."/>
            <person name="Rocha E."/>
            <person name="Yoon E.-J."/>
            <person name="Nemec A."/>
            <person name="Young S.K."/>
            <person name="Zeng Q."/>
            <person name="Gargeya S."/>
            <person name="Fitzgerald M."/>
            <person name="Abouelleil A."/>
            <person name="Alvarado L."/>
            <person name="Berlin A.M."/>
            <person name="Chapman S.B."/>
            <person name="Gainer-Dewar J."/>
            <person name="Goldberg J."/>
            <person name="Gnerre S."/>
            <person name="Griggs A."/>
            <person name="Gujja S."/>
            <person name="Hansen M."/>
            <person name="Howarth C."/>
            <person name="Imamovic A."/>
            <person name="Ireland A."/>
            <person name="Larimer J."/>
            <person name="McCowan C."/>
            <person name="Murphy C."/>
            <person name="Pearson M."/>
            <person name="Poon T.W."/>
            <person name="Priest M."/>
            <person name="Roberts A."/>
            <person name="Saif S."/>
            <person name="Shea T."/>
            <person name="Sykes S."/>
            <person name="Wortman J."/>
            <person name="Nusbaum C."/>
            <person name="Birren B."/>
        </authorList>
    </citation>
    <scope>NUCLEOTIDE SEQUENCE [LARGE SCALE GENOMIC DNA]</scope>
    <source>
        <strain evidence="8 9">CIP 110549</strain>
    </source>
</reference>
<dbReference type="OrthoDB" id="8594221at2"/>
<comment type="similarity">
    <text evidence="2 6">Belongs to the Nudix hydrolase family. NudJ subfamily.</text>
</comment>
<dbReference type="InterPro" id="IPR033713">
    <property type="entry name" value="NudJ"/>
</dbReference>
<dbReference type="PROSITE" id="PS00893">
    <property type="entry name" value="NUDIX_BOX"/>
    <property type="match status" value="1"/>
</dbReference>
<dbReference type="SUPFAM" id="SSF55811">
    <property type="entry name" value="Nudix"/>
    <property type="match status" value="1"/>
</dbReference>
<name>V2TRW4_9GAMM</name>
<gene>
    <name evidence="6" type="primary">nudJ</name>
    <name evidence="8" type="ORF">P256_00774</name>
</gene>
<dbReference type="EC" id="3.6.1.-" evidence="6"/>
<feature type="domain" description="Nudix hydrolase" evidence="7">
    <location>
        <begin position="6"/>
        <end position="136"/>
    </location>
</feature>
<comment type="subunit">
    <text evidence="3 6">Monomer.</text>
</comment>
<dbReference type="eggNOG" id="COG1051">
    <property type="taxonomic scope" value="Bacteria"/>
</dbReference>
<dbReference type="STRING" id="1392540.P256_00774"/>
<dbReference type="PANTHER" id="PTHR43222">
    <property type="entry name" value="NUDIX HYDROLASE 23"/>
    <property type="match status" value="1"/>
</dbReference>
<evidence type="ECO:0000256" key="5">
    <source>
        <dbReference type="ARBA" id="ARBA00022801"/>
    </source>
</evidence>
<evidence type="ECO:0000256" key="1">
    <source>
        <dbReference type="ARBA" id="ARBA00001946"/>
    </source>
</evidence>
<dbReference type="GO" id="GO:0017111">
    <property type="term" value="F:ribonucleoside triphosphate phosphatase activity"/>
    <property type="evidence" value="ECO:0007669"/>
    <property type="project" value="InterPro"/>
</dbReference>
<comment type="caution">
    <text evidence="8">The sequence shown here is derived from an EMBL/GenBank/DDBJ whole genome shotgun (WGS) entry which is preliminary data.</text>
</comment>
<protein>
    <recommendedName>
        <fullName evidence="4 6">Phosphatase NudJ</fullName>
        <ecNumber evidence="6">3.6.1.-</ecNumber>
    </recommendedName>
</protein>
<dbReference type="GO" id="GO:0017110">
    <property type="term" value="F:nucleoside diphosphate phosphatase activity"/>
    <property type="evidence" value="ECO:0007669"/>
    <property type="project" value="InterPro"/>
</dbReference>
<dbReference type="GO" id="GO:0004787">
    <property type="term" value="F:thiamine diphosphate phosphatase activity"/>
    <property type="evidence" value="ECO:0007669"/>
    <property type="project" value="InterPro"/>
</dbReference>
<dbReference type="Pfam" id="PF00293">
    <property type="entry name" value="NUDIX"/>
    <property type="match status" value="1"/>
</dbReference>
<dbReference type="PANTHER" id="PTHR43222:SF11">
    <property type="entry name" value="PHOSPHATASE NUDJ"/>
    <property type="match status" value="1"/>
</dbReference>
<dbReference type="PROSITE" id="PS51462">
    <property type="entry name" value="NUDIX"/>
    <property type="match status" value="1"/>
</dbReference>
<evidence type="ECO:0000313" key="9">
    <source>
        <dbReference type="Proteomes" id="UP000023785"/>
    </source>
</evidence>
<evidence type="ECO:0000256" key="6">
    <source>
        <dbReference type="RuleBase" id="RU364043"/>
    </source>
</evidence>
<evidence type="ECO:0000313" key="8">
    <source>
        <dbReference type="EMBL" id="ESK40327.1"/>
    </source>
</evidence>
<keyword evidence="5 6" id="KW-0378">Hydrolase</keyword>
<dbReference type="EMBL" id="AYER01000003">
    <property type="protein sequence ID" value="ESK40327.1"/>
    <property type="molecule type" value="Genomic_DNA"/>
</dbReference>
<dbReference type="InterPro" id="IPR015797">
    <property type="entry name" value="NUDIX_hydrolase-like_dom_sf"/>
</dbReference>
<dbReference type="RefSeq" id="WP_023272361.1">
    <property type="nucleotide sequence ID" value="NZ_KI530712.1"/>
</dbReference>
<dbReference type="Gene3D" id="3.90.79.10">
    <property type="entry name" value="Nucleoside Triphosphate Pyrophosphohydrolase"/>
    <property type="match status" value="1"/>
</dbReference>